<evidence type="ECO:0000259" key="2">
    <source>
        <dbReference type="Pfam" id="PF00656"/>
    </source>
</evidence>
<feature type="region of interest" description="Disordered" evidence="1">
    <location>
        <begin position="145"/>
        <end position="178"/>
    </location>
</feature>
<dbReference type="PANTHER" id="PTHR48104">
    <property type="entry name" value="METACASPASE-4"/>
    <property type="match status" value="1"/>
</dbReference>
<dbReference type="Proteomes" id="UP001589608">
    <property type="component" value="Unassembled WGS sequence"/>
</dbReference>
<keyword evidence="4" id="KW-1185">Reference proteome</keyword>
<dbReference type="Gene3D" id="3.40.50.1460">
    <property type="match status" value="1"/>
</dbReference>
<evidence type="ECO:0000256" key="1">
    <source>
        <dbReference type="SAM" id="MobiDB-lite"/>
    </source>
</evidence>
<evidence type="ECO:0000313" key="3">
    <source>
        <dbReference type="EMBL" id="MFB9443406.1"/>
    </source>
</evidence>
<reference evidence="3 4" key="1">
    <citation type="submission" date="2024-09" db="EMBL/GenBank/DDBJ databases">
        <authorList>
            <person name="Sun Q."/>
            <person name="Mori K."/>
        </authorList>
    </citation>
    <scope>NUCLEOTIDE SEQUENCE [LARGE SCALE GENOMIC DNA]</scope>
    <source>
        <strain evidence="3 4">JCM 3307</strain>
    </source>
</reference>
<dbReference type="Pfam" id="PF00656">
    <property type="entry name" value="Peptidase_C14"/>
    <property type="match status" value="1"/>
</dbReference>
<organism evidence="3 4">
    <name type="scientific">Dactylosporangium vinaceum</name>
    <dbReference type="NCBI Taxonomy" id="53362"/>
    <lineage>
        <taxon>Bacteria</taxon>
        <taxon>Bacillati</taxon>
        <taxon>Actinomycetota</taxon>
        <taxon>Actinomycetes</taxon>
        <taxon>Micromonosporales</taxon>
        <taxon>Micromonosporaceae</taxon>
        <taxon>Dactylosporangium</taxon>
    </lineage>
</organism>
<dbReference type="EMBL" id="JBHMCA010000020">
    <property type="protein sequence ID" value="MFB9443406.1"/>
    <property type="molecule type" value="Genomic_DNA"/>
</dbReference>
<comment type="caution">
    <text evidence="3">The sequence shown here is derived from an EMBL/GenBank/DDBJ whole genome shotgun (WGS) entry which is preliminary data.</text>
</comment>
<accession>A0ABV5M3K8</accession>
<dbReference type="PANTHER" id="PTHR48104:SF30">
    <property type="entry name" value="METACASPASE-1"/>
    <property type="match status" value="1"/>
</dbReference>
<sequence length="637" mass="68789">MPKVYALLVGIDRYRAAVRNLQGCVNDIRLAEQLLRDRIDPVELSVLTLCDEQATRAAIIRGFRDHLGAAGPDDTALFWFSGHGSTGPLPPRFRLTENAGTSQTLVCHDSRAGASDLYDKELAVLVREVLARGARLVSIQDSCHARSGLRGSPTGREPRSVPPAQPQPTSDDLLPADPAIGFQAPGHVALSACNEFQLANEAWFTDGVHGVFSEAVLHTLGRIGRHATYRQMLEDARCRVEGRFARQVPTIEAVGDDADREFLGGALRLRAAQVTMRYLRDAWEVDLGAIHGVAAESRLAVHGSEPLQEVRVAAVRPGHSIVEPTGWAPVAEQQYEMVLTDMPMPAVAVVVSAGEDVTRRLAAAVRAAGPGRRPSPHIRIVSPGQERDGGLVLRVRQAGDDRAIEITSSDHEPLVRVPGVHDRAIGQTVRDLEHIARWLQVRNLANPSPVLAGAVRIEVVPAGPDAAMVSSAGPVEFAYTWSGTRWVAPQVFVRLHNTTDRTLFCVLLDLTDRYRMHPGLFPGAYLAGHHTVQAGGNAPIDLSLPSERVAQPGGSGTDWLVLLVAEQEFSSYPFTLPRLGELPRGPARGRRGAGITGILGRLGLRAVRRDLAAEPQPALHWGVTVTEVRTVMPSAAP</sequence>
<name>A0ABV5M3K8_9ACTN</name>
<protein>
    <submittedName>
        <fullName evidence="3">Caspase family protein</fullName>
    </submittedName>
</protein>
<gene>
    <name evidence="3" type="ORF">ACFFTR_09950</name>
</gene>
<dbReference type="RefSeq" id="WP_223103499.1">
    <property type="nucleotide sequence ID" value="NZ_CP061913.1"/>
</dbReference>
<dbReference type="InterPro" id="IPR011600">
    <property type="entry name" value="Pept_C14_caspase"/>
</dbReference>
<dbReference type="InterPro" id="IPR050452">
    <property type="entry name" value="Metacaspase"/>
</dbReference>
<feature type="domain" description="Peptidase C14 caspase" evidence="2">
    <location>
        <begin position="5"/>
        <end position="253"/>
    </location>
</feature>
<evidence type="ECO:0000313" key="4">
    <source>
        <dbReference type="Proteomes" id="UP001589608"/>
    </source>
</evidence>
<proteinExistence type="predicted"/>